<evidence type="ECO:0000313" key="5">
    <source>
        <dbReference type="Proteomes" id="UP000677228"/>
    </source>
</evidence>
<feature type="compositionally biased region" description="Basic and acidic residues" evidence="1">
    <location>
        <begin position="1"/>
        <end position="10"/>
    </location>
</feature>
<protein>
    <recommendedName>
        <fullName evidence="6">DUF1772-domain-containing protein</fullName>
    </recommendedName>
</protein>
<comment type="caution">
    <text evidence="3">The sequence shown here is derived from an EMBL/GenBank/DDBJ whole genome shotgun (WGS) entry which is preliminary data.</text>
</comment>
<accession>A0A8S2D4Z0</accession>
<feature type="compositionally biased region" description="Polar residues" evidence="1">
    <location>
        <begin position="11"/>
        <end position="22"/>
    </location>
</feature>
<evidence type="ECO:0000256" key="2">
    <source>
        <dbReference type="SAM" id="Phobius"/>
    </source>
</evidence>
<dbReference type="Pfam" id="PF08592">
    <property type="entry name" value="Anthrone_oxy"/>
    <property type="match status" value="1"/>
</dbReference>
<evidence type="ECO:0008006" key="6">
    <source>
        <dbReference type="Google" id="ProtNLM"/>
    </source>
</evidence>
<dbReference type="EMBL" id="CAJNOK010002865">
    <property type="protein sequence ID" value="CAF0878093.1"/>
    <property type="molecule type" value="Genomic_DNA"/>
</dbReference>
<keyword evidence="2" id="KW-1133">Transmembrane helix</keyword>
<sequence length="194" mass="21286">MVRVRAEDLASKSSQKSRSCTTTGEMKHTMTSNYSNVLLDNLDILATCASGLFAGASLYINLAQVPSLNASLSTDEHWKYFPSMLKCAAPSQSILAFTSGIFSLMHAYRMPQNFPNIWYTAGILMSLIVPYTSLAIMPTNNLIMDSVDSTKATTKVYTSAEKKKHLGKWATLHTPRTVATLAAFGLMIYGLKNK</sequence>
<dbReference type="PANTHER" id="PTHR36535">
    <property type="entry name" value="YALI0E30327P"/>
    <property type="match status" value="1"/>
</dbReference>
<gene>
    <name evidence="3" type="ORF">OVA965_LOCUS8475</name>
    <name evidence="4" type="ORF">TMI583_LOCUS8471</name>
</gene>
<dbReference type="Proteomes" id="UP000682733">
    <property type="component" value="Unassembled WGS sequence"/>
</dbReference>
<feature type="transmembrane region" description="Helical" evidence="2">
    <location>
        <begin position="173"/>
        <end position="191"/>
    </location>
</feature>
<name>A0A8S2D4Z0_9BILA</name>
<keyword evidence="2" id="KW-0812">Transmembrane</keyword>
<keyword evidence="2" id="KW-0472">Membrane</keyword>
<proteinExistence type="predicted"/>
<dbReference type="AlphaFoldDB" id="A0A8S2D4Z0"/>
<feature type="region of interest" description="Disordered" evidence="1">
    <location>
        <begin position="1"/>
        <end position="22"/>
    </location>
</feature>
<dbReference type="EMBL" id="CAJOBA010002866">
    <property type="protein sequence ID" value="CAF3662197.1"/>
    <property type="molecule type" value="Genomic_DNA"/>
</dbReference>
<evidence type="ECO:0000313" key="3">
    <source>
        <dbReference type="EMBL" id="CAF0878093.1"/>
    </source>
</evidence>
<evidence type="ECO:0000256" key="1">
    <source>
        <dbReference type="SAM" id="MobiDB-lite"/>
    </source>
</evidence>
<dbReference type="Proteomes" id="UP000677228">
    <property type="component" value="Unassembled WGS sequence"/>
</dbReference>
<dbReference type="InterPro" id="IPR013901">
    <property type="entry name" value="Anthrone_oxy"/>
</dbReference>
<reference evidence="3" key="1">
    <citation type="submission" date="2021-02" db="EMBL/GenBank/DDBJ databases">
        <authorList>
            <person name="Nowell W R."/>
        </authorList>
    </citation>
    <scope>NUCLEOTIDE SEQUENCE</scope>
</reference>
<feature type="transmembrane region" description="Helical" evidence="2">
    <location>
        <begin position="117"/>
        <end position="137"/>
    </location>
</feature>
<dbReference type="PANTHER" id="PTHR36535:SF1">
    <property type="entry name" value="DUF1772 DOMAIN-CONTAINING PROTEIN"/>
    <property type="match status" value="1"/>
</dbReference>
<organism evidence="3 5">
    <name type="scientific">Didymodactylos carnosus</name>
    <dbReference type="NCBI Taxonomy" id="1234261"/>
    <lineage>
        <taxon>Eukaryota</taxon>
        <taxon>Metazoa</taxon>
        <taxon>Spiralia</taxon>
        <taxon>Gnathifera</taxon>
        <taxon>Rotifera</taxon>
        <taxon>Eurotatoria</taxon>
        <taxon>Bdelloidea</taxon>
        <taxon>Philodinida</taxon>
        <taxon>Philodinidae</taxon>
        <taxon>Didymodactylos</taxon>
    </lineage>
</organism>
<evidence type="ECO:0000313" key="4">
    <source>
        <dbReference type="EMBL" id="CAF3662197.1"/>
    </source>
</evidence>